<dbReference type="AlphaFoldDB" id="A0A8J1TAG6"/>
<comment type="similarity">
    <text evidence="2">Belongs to the TBCC family.</text>
</comment>
<dbReference type="Gene3D" id="2.160.20.70">
    <property type="match status" value="1"/>
</dbReference>
<dbReference type="SMART" id="SM00673">
    <property type="entry name" value="CARP"/>
    <property type="match status" value="2"/>
</dbReference>
<evidence type="ECO:0000256" key="6">
    <source>
        <dbReference type="ARBA" id="ARBA00026055"/>
    </source>
</evidence>
<organism evidence="7 8">
    <name type="scientific">Owenia fusiformis</name>
    <name type="common">Polychaete worm</name>
    <dbReference type="NCBI Taxonomy" id="6347"/>
    <lineage>
        <taxon>Eukaryota</taxon>
        <taxon>Metazoa</taxon>
        <taxon>Spiralia</taxon>
        <taxon>Lophotrochozoa</taxon>
        <taxon>Annelida</taxon>
        <taxon>Polychaeta</taxon>
        <taxon>Sedentaria</taxon>
        <taxon>Canalipalpata</taxon>
        <taxon>Sabellida</taxon>
        <taxon>Oweniida</taxon>
        <taxon>Oweniidae</taxon>
        <taxon>Owenia</taxon>
    </lineage>
</organism>
<dbReference type="InterPro" id="IPR006599">
    <property type="entry name" value="CARP_motif"/>
</dbReference>
<dbReference type="GO" id="GO:0015631">
    <property type="term" value="F:tubulin binding"/>
    <property type="evidence" value="ECO:0007669"/>
    <property type="project" value="InterPro"/>
</dbReference>
<evidence type="ECO:0000256" key="5">
    <source>
        <dbReference type="ARBA" id="ARBA00023186"/>
    </source>
</evidence>
<dbReference type="InterPro" id="IPR031925">
    <property type="entry name" value="TBCC_N"/>
</dbReference>
<dbReference type="PROSITE" id="PS51329">
    <property type="entry name" value="C_CAP_COFACTOR_C"/>
    <property type="match status" value="1"/>
</dbReference>
<dbReference type="EMBL" id="CAIIXF020000011">
    <property type="protein sequence ID" value="CAH1800216.1"/>
    <property type="molecule type" value="Genomic_DNA"/>
</dbReference>
<comment type="subunit">
    <text evidence="6">Supercomplex made of cofactors A to E. Cofactors A and D function by capturing and stabilizing tubulin in a quasi-native conformation. Cofactor E binds to the cofactor D-tubulin complex; interaction with cofactor C then causes the release of tubulin polypeptides that are committed to the native state.</text>
</comment>
<protein>
    <submittedName>
        <fullName evidence="7">Uncharacterized protein</fullName>
    </submittedName>
</protein>
<dbReference type="GO" id="GO:0005737">
    <property type="term" value="C:cytoplasm"/>
    <property type="evidence" value="ECO:0007669"/>
    <property type="project" value="UniProtKB-SubCell"/>
</dbReference>
<dbReference type="InterPro" id="IPR012945">
    <property type="entry name" value="Tubulin-bd_cofactor_C_dom"/>
</dbReference>
<comment type="caution">
    <text evidence="7">The sequence shown here is derived from an EMBL/GenBank/DDBJ whole genome shotgun (WGS) entry which is preliminary data.</text>
</comment>
<keyword evidence="5" id="KW-0143">Chaperone</keyword>
<accession>A0A8J1TAG6</accession>
<dbReference type="FunFam" id="2.160.20.70:FF:000007">
    <property type="entry name" value="tubulin-specific chaperone C"/>
    <property type="match status" value="1"/>
</dbReference>
<evidence type="ECO:0000256" key="4">
    <source>
        <dbReference type="ARBA" id="ARBA00022990"/>
    </source>
</evidence>
<proteinExistence type="inferred from homology"/>
<evidence type="ECO:0000256" key="1">
    <source>
        <dbReference type="ARBA" id="ARBA00004496"/>
    </source>
</evidence>
<evidence type="ECO:0000256" key="2">
    <source>
        <dbReference type="ARBA" id="ARBA00008848"/>
    </source>
</evidence>
<dbReference type="OrthoDB" id="194775at2759"/>
<dbReference type="GO" id="GO:0007021">
    <property type="term" value="P:tubulin complex assembly"/>
    <property type="evidence" value="ECO:0007669"/>
    <property type="project" value="TreeGrafter"/>
</dbReference>
<dbReference type="InterPro" id="IPR016098">
    <property type="entry name" value="CAP/MinC_C"/>
</dbReference>
<dbReference type="InterPro" id="IPR017901">
    <property type="entry name" value="C-CAP_CF_C-like"/>
</dbReference>
<evidence type="ECO:0000313" key="8">
    <source>
        <dbReference type="Proteomes" id="UP000749559"/>
    </source>
</evidence>
<dbReference type="Gene3D" id="1.20.58.1250">
    <property type="entry name" value="Tubulin Binding Cofactor C, N-terminal domain"/>
    <property type="match status" value="1"/>
</dbReference>
<dbReference type="PANTHER" id="PTHR15139">
    <property type="entry name" value="TUBULIN FOLDING COFACTOR C"/>
    <property type="match status" value="1"/>
</dbReference>
<name>A0A8J1TAG6_OWEFU</name>
<dbReference type="Pfam" id="PF16752">
    <property type="entry name" value="TBCC_N"/>
    <property type="match status" value="1"/>
</dbReference>
<keyword evidence="4" id="KW-0007">Acetylation</keyword>
<dbReference type="InterPro" id="IPR027684">
    <property type="entry name" value="TBCC"/>
</dbReference>
<evidence type="ECO:0000313" key="7">
    <source>
        <dbReference type="EMBL" id="CAH1800216.1"/>
    </source>
</evidence>
<dbReference type="PANTHER" id="PTHR15139:SF0">
    <property type="entry name" value="TUBULIN-SPECIFIC CHAPERONE C"/>
    <property type="match status" value="1"/>
</dbReference>
<dbReference type="Proteomes" id="UP000749559">
    <property type="component" value="Unassembled WGS sequence"/>
</dbReference>
<keyword evidence="8" id="KW-1185">Reference proteome</keyword>
<reference evidence="7" key="1">
    <citation type="submission" date="2022-03" db="EMBL/GenBank/DDBJ databases">
        <authorList>
            <person name="Martin C."/>
        </authorList>
    </citation>
    <scope>NUCLEOTIDE SEQUENCE</scope>
</reference>
<gene>
    <name evidence="7" type="ORF">OFUS_LOCUS24135</name>
</gene>
<evidence type="ECO:0000256" key="3">
    <source>
        <dbReference type="ARBA" id="ARBA00022490"/>
    </source>
</evidence>
<keyword evidence="3" id="KW-0963">Cytoplasm</keyword>
<dbReference type="InterPro" id="IPR038397">
    <property type="entry name" value="TBCC_N_sf"/>
</dbReference>
<dbReference type="GO" id="GO:0007023">
    <property type="term" value="P:post-chaperonin tubulin folding pathway"/>
    <property type="evidence" value="ECO:0007669"/>
    <property type="project" value="InterPro"/>
</dbReference>
<dbReference type="Pfam" id="PF07986">
    <property type="entry name" value="TBCC"/>
    <property type="match status" value="1"/>
</dbReference>
<sequence length="337" mass="38714">MASLYVKDDAPAFSDLDQKKTEMTDKLKLREDERLAQIDQRREEKESTEAKDENTKYFTENFRSLKNEIEAKLVECEKIPKTKLGEYFENVSLNISKLQKFLADSTLYLPKYEIRQAQETISKLQNELSEMKEKMVPKKKFAFKSKKKTAAKAPEKPIEVAPAPTVTKVIELNECNFADKNNEELTKSSDELNNKDVSLARLNHCTVKLFGAPSAIHINKLQDCTILCGPVSGSVFIDNCVDCKFVLACQQLRIHHTTKTHFYIHVTSRAIIEDCNTVEFAPYNLEYPNLDSHYEVSGLNKARNSWDDVDDFNWLASDAKSPNWNILDVNKRVTTWK</sequence>
<comment type="subcellular location">
    <subcellularLocation>
        <location evidence="1">Cytoplasm</location>
    </subcellularLocation>
</comment>